<dbReference type="InterPro" id="IPR010978">
    <property type="entry name" value="tRNA-bd_arm"/>
</dbReference>
<feature type="domain" description="Valyl-tRNA synthetase tRNA-binding arm" evidence="12">
    <location>
        <begin position="807"/>
        <end position="872"/>
    </location>
</feature>
<dbReference type="Pfam" id="PF08264">
    <property type="entry name" value="Anticodon_1"/>
    <property type="match status" value="1"/>
</dbReference>
<comment type="domain">
    <text evidence="9">The C-terminal coiled-coil domain is crucial for aminoacylation activity.</text>
</comment>
<dbReference type="Gene3D" id="3.40.50.620">
    <property type="entry name" value="HUPs"/>
    <property type="match status" value="2"/>
</dbReference>
<sequence length="872" mass="100278">MSIAKTYNPKEAEEKWYSYWMENGFFRSTPDEREPYTIVMPPPNVTGVLHMGHMLNNTIQDVLIRRARMQGKNACWVPGTDHASIATEAKVVAMLKEQGIDKKSLTREDFLKHAWEWKEKYGGIILKQLEKLGASCDWDRTKFTMDPDLSEAVIDTFIKFYKDGYIYRGVRMVNWDPQGKTALSDEEVIRKEVNQKLYYIRYKIKDSDEYIIIATTRPETIMADTAICINPNDERYAHLKGKSVIVPLVNREIPVIQDEYVEMEFGTGCLKVTPAHDLNDYELGQKHNLPVIDILNDDGTLNEKAEILVGEDRFIARKKVAKLLEEVGQIEKIEDYKSQVGFSERTDAAIEPKLSMQWFCKMEEIAKPALSYVEDGTIKLIPEKFFASYKHWMENVKDWCISRQLWWGQRIPAWYNDKNEWVVAKTEADAIKEFEAQGKSATGIRQEDDVLDTWFSSGLWPMSVFDGVRNPENEDFKYYYPTNDLVTAPEILFFWVARMIIMGHDYTQKPPFRNVYLTGIVRDKLGRKMSKSLGNSPDPIELMEQYGTDGVRVGMLLSSPAGNDLMFDVSYCEQGRNFANKIWNAFRLVKGWETIDNPATEAQKTAAVWFENRFNQAVAEIDEHFANYRLSDALMATYKLIWDDFCAWYLELVKPAYQQPIEAETLETVKAFFQKVLALAHPFMPFLTEELYHDEIFGSRDAKDCIIVAEYPKVAAFDENIIKEFATVQQIISEVRAVRNSKGISPKVELPLAISNTDIDFAKYQESIIKLANISELTFVQEKVTGALSFLAGKTECYVQLAADNIDVDAERERITKEIEYLKGFLISVDKKLSNERFVQNAKSEIVQNEQNKKADAEAKIQILEESLANLG</sequence>
<evidence type="ECO:0000256" key="6">
    <source>
        <dbReference type="ARBA" id="ARBA00023054"/>
    </source>
</evidence>
<protein>
    <recommendedName>
        <fullName evidence="9">Valine--tRNA ligase</fullName>
        <ecNumber evidence="9">6.1.1.9</ecNumber>
    </recommendedName>
    <alternativeName>
        <fullName evidence="9">Valyl-tRNA synthetase</fullName>
        <shortName evidence="9">ValRS</shortName>
    </alternativeName>
</protein>
<comment type="subcellular location">
    <subcellularLocation>
        <location evidence="9">Cytoplasm</location>
    </subcellularLocation>
</comment>
<evidence type="ECO:0000256" key="1">
    <source>
        <dbReference type="ARBA" id="ARBA00022490"/>
    </source>
</evidence>
<accession>A0ABR7YA57</accession>
<keyword evidence="1 9" id="KW-0963">Cytoplasm</keyword>
<comment type="caution">
    <text evidence="13">The sequence shown here is derived from an EMBL/GenBank/DDBJ whole genome shotgun (WGS) entry which is preliminary data.</text>
</comment>
<comment type="domain">
    <text evidence="9">ValRS has two distinct active sites: one for aminoacylation and one for editing. The misactivated threonine is translocated from the active site to the editing site.</text>
</comment>
<dbReference type="NCBIfam" id="NF004349">
    <property type="entry name" value="PRK05729.1"/>
    <property type="match status" value="1"/>
</dbReference>
<evidence type="ECO:0000256" key="2">
    <source>
        <dbReference type="ARBA" id="ARBA00022598"/>
    </source>
</evidence>
<dbReference type="InterPro" id="IPR014729">
    <property type="entry name" value="Rossmann-like_a/b/a_fold"/>
</dbReference>
<dbReference type="SUPFAM" id="SSF46589">
    <property type="entry name" value="tRNA-binding arm"/>
    <property type="match status" value="1"/>
</dbReference>
<evidence type="ECO:0000256" key="5">
    <source>
        <dbReference type="ARBA" id="ARBA00022917"/>
    </source>
</evidence>
<dbReference type="SUPFAM" id="SSF47323">
    <property type="entry name" value="Anticodon-binding domain of a subclass of class I aminoacyl-tRNA synthetases"/>
    <property type="match status" value="1"/>
</dbReference>
<dbReference type="EC" id="6.1.1.9" evidence="9"/>
<dbReference type="PANTHER" id="PTHR11946">
    <property type="entry name" value="VALYL-TRNA SYNTHETASES"/>
    <property type="match status" value="1"/>
</dbReference>
<reference evidence="13 14" key="1">
    <citation type="submission" date="2020-08" db="EMBL/GenBank/DDBJ databases">
        <title>Sphingobacterium sp. DN04309 isolated from aquaculture water.</title>
        <authorList>
            <person name="Zhang M."/>
        </authorList>
    </citation>
    <scope>NUCLEOTIDE SEQUENCE [LARGE SCALE GENOMIC DNA]</scope>
    <source>
        <strain evidence="13 14">DN04309</strain>
    </source>
</reference>
<keyword evidence="4 9" id="KW-0067">ATP-binding</keyword>
<dbReference type="CDD" id="cd00817">
    <property type="entry name" value="ValRS_core"/>
    <property type="match status" value="1"/>
</dbReference>
<dbReference type="SUPFAM" id="SSF52374">
    <property type="entry name" value="Nucleotidylyl transferase"/>
    <property type="match status" value="1"/>
</dbReference>
<dbReference type="PRINTS" id="PR00986">
    <property type="entry name" value="TRNASYNTHVAL"/>
</dbReference>
<feature type="short sequence motif" description="'HIGH' region" evidence="9">
    <location>
        <begin position="43"/>
        <end position="53"/>
    </location>
</feature>
<organism evidence="13 14">
    <name type="scientific">Sphingobacterium litopenaei</name>
    <dbReference type="NCBI Taxonomy" id="2763500"/>
    <lineage>
        <taxon>Bacteria</taxon>
        <taxon>Pseudomonadati</taxon>
        <taxon>Bacteroidota</taxon>
        <taxon>Sphingobacteriia</taxon>
        <taxon>Sphingobacteriales</taxon>
        <taxon>Sphingobacteriaceae</taxon>
        <taxon>Sphingobacterium</taxon>
    </lineage>
</organism>
<feature type="short sequence motif" description="'KMSKS' region" evidence="9">
    <location>
        <begin position="528"/>
        <end position="532"/>
    </location>
</feature>
<comment type="subunit">
    <text evidence="9">Monomer.</text>
</comment>
<dbReference type="InterPro" id="IPR037118">
    <property type="entry name" value="Val-tRNA_synth_C_sf"/>
</dbReference>
<keyword evidence="3 9" id="KW-0547">Nucleotide-binding</keyword>
<keyword evidence="7 9" id="KW-0030">Aminoacyl-tRNA synthetase</keyword>
<keyword evidence="2 9" id="KW-0436">Ligase</keyword>
<dbReference type="PROSITE" id="PS00178">
    <property type="entry name" value="AA_TRNA_LIGASE_I"/>
    <property type="match status" value="1"/>
</dbReference>
<evidence type="ECO:0000256" key="3">
    <source>
        <dbReference type="ARBA" id="ARBA00022741"/>
    </source>
</evidence>
<dbReference type="InterPro" id="IPR009008">
    <property type="entry name" value="Val/Leu/Ile-tRNA-synth_edit"/>
</dbReference>
<dbReference type="Proteomes" id="UP000651271">
    <property type="component" value="Unassembled WGS sequence"/>
</dbReference>
<dbReference type="HAMAP" id="MF_02004">
    <property type="entry name" value="Val_tRNA_synth_type1"/>
    <property type="match status" value="1"/>
</dbReference>
<dbReference type="Gene3D" id="1.10.730.10">
    <property type="entry name" value="Isoleucyl-tRNA Synthetase, Domain 1"/>
    <property type="match status" value="1"/>
</dbReference>
<evidence type="ECO:0000259" key="12">
    <source>
        <dbReference type="Pfam" id="PF10458"/>
    </source>
</evidence>
<dbReference type="InterPro" id="IPR013155">
    <property type="entry name" value="M/V/L/I-tRNA-synth_anticd-bd"/>
</dbReference>
<gene>
    <name evidence="9" type="primary">valS</name>
    <name evidence="13" type="ORF">H8B04_01145</name>
</gene>
<keyword evidence="5 9" id="KW-0648">Protein biosynthesis</keyword>
<comment type="function">
    <text evidence="9">Catalyzes the attachment of valine to tRNA(Val). As ValRS can inadvertently accommodate and process structurally similar amino acids such as threonine, to avoid such errors, it has a 'posttransfer' editing activity that hydrolyzes mischarged Thr-tRNA(Val) in a tRNA-dependent manner.</text>
</comment>
<dbReference type="GO" id="GO:0004832">
    <property type="term" value="F:valine-tRNA ligase activity"/>
    <property type="evidence" value="ECO:0007669"/>
    <property type="project" value="UniProtKB-EC"/>
</dbReference>
<feature type="domain" description="Methionyl/Valyl/Leucyl/Isoleucyl-tRNA synthetase anticodon-binding" evidence="11">
    <location>
        <begin position="609"/>
        <end position="752"/>
    </location>
</feature>
<name>A0ABR7YA57_9SPHI</name>
<dbReference type="InterPro" id="IPR001412">
    <property type="entry name" value="aa-tRNA-synth_I_CS"/>
</dbReference>
<dbReference type="InterPro" id="IPR033705">
    <property type="entry name" value="Anticodon_Ia_Val"/>
</dbReference>
<evidence type="ECO:0000313" key="13">
    <source>
        <dbReference type="EMBL" id="MBD1428179.1"/>
    </source>
</evidence>
<evidence type="ECO:0000259" key="11">
    <source>
        <dbReference type="Pfam" id="PF08264"/>
    </source>
</evidence>
<comment type="similarity">
    <text evidence="9">Belongs to the class-I aminoacyl-tRNA synthetase family. ValS type 1 subfamily.</text>
</comment>
<dbReference type="InterPro" id="IPR009080">
    <property type="entry name" value="tRNAsynth_Ia_anticodon-bd"/>
</dbReference>
<keyword evidence="6 9" id="KW-0175">Coiled coil</keyword>
<dbReference type="EMBL" id="JACOIJ010000001">
    <property type="protein sequence ID" value="MBD1428179.1"/>
    <property type="molecule type" value="Genomic_DNA"/>
</dbReference>
<dbReference type="Pfam" id="PF00133">
    <property type="entry name" value="tRNA-synt_1"/>
    <property type="match status" value="1"/>
</dbReference>
<feature type="domain" description="Aminoacyl-tRNA synthetase class Ia" evidence="10">
    <location>
        <begin position="15"/>
        <end position="567"/>
    </location>
</feature>
<evidence type="ECO:0000256" key="9">
    <source>
        <dbReference type="HAMAP-Rule" id="MF_02004"/>
    </source>
</evidence>
<feature type="binding site" evidence="9">
    <location>
        <position position="531"/>
    </location>
    <ligand>
        <name>ATP</name>
        <dbReference type="ChEBI" id="CHEBI:30616"/>
    </ligand>
</feature>
<dbReference type="NCBIfam" id="TIGR00422">
    <property type="entry name" value="valS"/>
    <property type="match status" value="1"/>
</dbReference>
<proteinExistence type="inferred from homology"/>
<dbReference type="PANTHER" id="PTHR11946:SF109">
    <property type="entry name" value="VALINE--TRNA LIGASE"/>
    <property type="match status" value="1"/>
</dbReference>
<dbReference type="Gene3D" id="3.90.740.10">
    <property type="entry name" value="Valyl/Leucyl/Isoleucyl-tRNA synthetase, editing domain"/>
    <property type="match status" value="1"/>
</dbReference>
<dbReference type="CDD" id="cd07962">
    <property type="entry name" value="Anticodon_Ia_Val"/>
    <property type="match status" value="1"/>
</dbReference>
<dbReference type="InterPro" id="IPR002303">
    <property type="entry name" value="Valyl-tRNA_ligase"/>
</dbReference>
<evidence type="ECO:0000256" key="4">
    <source>
        <dbReference type="ARBA" id="ARBA00022840"/>
    </source>
</evidence>
<dbReference type="InterPro" id="IPR019499">
    <property type="entry name" value="Val-tRNA_synth_tRNA-bd"/>
</dbReference>
<dbReference type="Pfam" id="PF10458">
    <property type="entry name" value="Val_tRNA-synt_C"/>
    <property type="match status" value="1"/>
</dbReference>
<evidence type="ECO:0000256" key="7">
    <source>
        <dbReference type="ARBA" id="ARBA00023146"/>
    </source>
</evidence>
<evidence type="ECO:0000256" key="8">
    <source>
        <dbReference type="ARBA" id="ARBA00047552"/>
    </source>
</evidence>
<evidence type="ECO:0000313" key="14">
    <source>
        <dbReference type="Proteomes" id="UP000651271"/>
    </source>
</evidence>
<dbReference type="InterPro" id="IPR002300">
    <property type="entry name" value="aa-tRNA-synth_Ia"/>
</dbReference>
<dbReference type="SUPFAM" id="SSF50677">
    <property type="entry name" value="ValRS/IleRS/LeuRS editing domain"/>
    <property type="match status" value="1"/>
</dbReference>
<evidence type="ECO:0000259" key="10">
    <source>
        <dbReference type="Pfam" id="PF00133"/>
    </source>
</evidence>
<dbReference type="Gene3D" id="1.10.287.380">
    <property type="entry name" value="Valyl-tRNA synthetase, C-terminal domain"/>
    <property type="match status" value="1"/>
</dbReference>
<comment type="catalytic activity">
    <reaction evidence="8 9">
        <text>tRNA(Val) + L-valine + ATP = L-valyl-tRNA(Val) + AMP + diphosphate</text>
        <dbReference type="Rhea" id="RHEA:10704"/>
        <dbReference type="Rhea" id="RHEA-COMP:9672"/>
        <dbReference type="Rhea" id="RHEA-COMP:9708"/>
        <dbReference type="ChEBI" id="CHEBI:30616"/>
        <dbReference type="ChEBI" id="CHEBI:33019"/>
        <dbReference type="ChEBI" id="CHEBI:57762"/>
        <dbReference type="ChEBI" id="CHEBI:78442"/>
        <dbReference type="ChEBI" id="CHEBI:78537"/>
        <dbReference type="ChEBI" id="CHEBI:456215"/>
        <dbReference type="EC" id="6.1.1.9"/>
    </reaction>
</comment>
<keyword evidence="14" id="KW-1185">Reference proteome</keyword>
<dbReference type="RefSeq" id="WP_190301183.1">
    <property type="nucleotide sequence ID" value="NZ_JACOIJ010000001.1"/>
</dbReference>